<keyword evidence="3" id="KW-1185">Reference proteome</keyword>
<dbReference type="EMBL" id="FRAU01000007">
    <property type="protein sequence ID" value="SHK86467.1"/>
    <property type="molecule type" value="Genomic_DNA"/>
</dbReference>
<dbReference type="RefSeq" id="WP_072715989.1">
    <property type="nucleotide sequence ID" value="NZ_FRAU01000007.1"/>
</dbReference>
<dbReference type="AlphaFoldDB" id="A0A1M6VYE5"/>
<evidence type="ECO:0000313" key="3">
    <source>
        <dbReference type="Proteomes" id="UP000185812"/>
    </source>
</evidence>
<evidence type="ECO:0000313" key="2">
    <source>
        <dbReference type="EMBL" id="SHK86467.1"/>
    </source>
</evidence>
<dbReference type="InterPro" id="IPR024775">
    <property type="entry name" value="DinB-like"/>
</dbReference>
<dbReference type="SUPFAM" id="SSF109854">
    <property type="entry name" value="DinB/YfiT-like putative metalloenzymes"/>
    <property type="match status" value="1"/>
</dbReference>
<reference evidence="3" key="1">
    <citation type="submission" date="2016-11" db="EMBL/GenBank/DDBJ databases">
        <authorList>
            <person name="Varghese N."/>
            <person name="Submissions S."/>
        </authorList>
    </citation>
    <scope>NUCLEOTIDE SEQUENCE [LARGE SCALE GENOMIC DNA]</scope>
    <source>
        <strain evidence="3">DSM 22212</strain>
    </source>
</reference>
<dbReference type="OrthoDB" id="9914350at2"/>
<name>A0A1M6VYE5_9BACT</name>
<proteinExistence type="predicted"/>
<dbReference type="STRING" id="633813.SAMN04488087_2166"/>
<accession>A0A1M6VYE5</accession>
<dbReference type="Pfam" id="PF12867">
    <property type="entry name" value="DinB_2"/>
    <property type="match status" value="1"/>
</dbReference>
<dbReference type="InterPro" id="IPR034660">
    <property type="entry name" value="DinB/YfiT-like"/>
</dbReference>
<gene>
    <name evidence="2" type="ORF">SAMN04488087_2166</name>
</gene>
<feature type="domain" description="DinB-like" evidence="1">
    <location>
        <begin position="27"/>
        <end position="152"/>
    </location>
</feature>
<dbReference type="Proteomes" id="UP000185812">
    <property type="component" value="Unassembled WGS sequence"/>
</dbReference>
<evidence type="ECO:0000259" key="1">
    <source>
        <dbReference type="Pfam" id="PF12867"/>
    </source>
</evidence>
<sequence length="176" mass="19997">MAGRQSQDAAALRAALIEQLAHLLREVEALQQVIDIVPEPLQTARPLPEEPSVRETYGMLVAADERVFLPAVQAFLTGQARELELPDDDALRTVENWNTYPLPAILKRLQQVRRELVALLQQAPSEAWDRTASCEEETWDLYQYAYFIIQHDTELLRALAYRLHAAYLPGKPRPVA</sequence>
<organism evidence="2 3">
    <name type="scientific">Rhodothermus profundi</name>
    <dbReference type="NCBI Taxonomy" id="633813"/>
    <lineage>
        <taxon>Bacteria</taxon>
        <taxon>Pseudomonadati</taxon>
        <taxon>Rhodothermota</taxon>
        <taxon>Rhodothermia</taxon>
        <taxon>Rhodothermales</taxon>
        <taxon>Rhodothermaceae</taxon>
        <taxon>Rhodothermus</taxon>
    </lineage>
</organism>
<dbReference type="Gene3D" id="1.20.120.450">
    <property type="entry name" value="dinb family like domain"/>
    <property type="match status" value="1"/>
</dbReference>
<protein>
    <submittedName>
        <fullName evidence="2">DinB superfamily protein</fullName>
    </submittedName>
</protein>